<feature type="transmembrane region" description="Helical" evidence="15">
    <location>
        <begin position="33"/>
        <end position="55"/>
    </location>
</feature>
<dbReference type="Proteomes" id="UP000694403">
    <property type="component" value="Unplaced"/>
</dbReference>
<evidence type="ECO:0000256" key="1">
    <source>
        <dbReference type="ARBA" id="ARBA00004651"/>
    </source>
</evidence>
<dbReference type="PROSITE" id="PS00237">
    <property type="entry name" value="G_PROTEIN_RECEP_F1_1"/>
    <property type="match status" value="1"/>
</dbReference>
<dbReference type="Pfam" id="PF00001">
    <property type="entry name" value="7tm_1"/>
    <property type="match status" value="1"/>
</dbReference>
<evidence type="ECO:0000256" key="14">
    <source>
        <dbReference type="RuleBase" id="RU000688"/>
    </source>
</evidence>
<evidence type="ECO:0000256" key="6">
    <source>
        <dbReference type="ARBA" id="ARBA00022989"/>
    </source>
</evidence>
<evidence type="ECO:0000313" key="17">
    <source>
        <dbReference type="Ensembl" id="ENSCSRP00000016036.1"/>
    </source>
</evidence>
<proteinExistence type="inferred from homology"/>
<dbReference type="SUPFAM" id="SSF81321">
    <property type="entry name" value="Family A G protein-coupled receptor-like"/>
    <property type="match status" value="1"/>
</dbReference>
<evidence type="ECO:0000256" key="3">
    <source>
        <dbReference type="ARBA" id="ARBA00022475"/>
    </source>
</evidence>
<dbReference type="GO" id="GO:0005886">
    <property type="term" value="C:plasma membrane"/>
    <property type="evidence" value="ECO:0007669"/>
    <property type="project" value="UniProtKB-SubCell"/>
</dbReference>
<evidence type="ECO:0000256" key="11">
    <source>
        <dbReference type="ARBA" id="ARBA00023180"/>
    </source>
</evidence>
<organism evidence="17 18">
    <name type="scientific">Chelydra serpentina</name>
    <name type="common">Snapping turtle</name>
    <name type="synonym">Testudo serpentina</name>
    <dbReference type="NCBI Taxonomy" id="8475"/>
    <lineage>
        <taxon>Eukaryota</taxon>
        <taxon>Metazoa</taxon>
        <taxon>Chordata</taxon>
        <taxon>Craniata</taxon>
        <taxon>Vertebrata</taxon>
        <taxon>Euteleostomi</taxon>
        <taxon>Archelosauria</taxon>
        <taxon>Testudinata</taxon>
        <taxon>Testudines</taxon>
        <taxon>Cryptodira</taxon>
        <taxon>Durocryptodira</taxon>
        <taxon>Americhelydia</taxon>
        <taxon>Chelydroidea</taxon>
        <taxon>Chelydridae</taxon>
        <taxon>Chelydra</taxon>
    </lineage>
</organism>
<dbReference type="GO" id="GO:0004993">
    <property type="term" value="F:G protein-coupled serotonin receptor activity"/>
    <property type="evidence" value="ECO:0007669"/>
    <property type="project" value="TreeGrafter"/>
</dbReference>
<keyword evidence="9" id="KW-1015">Disulfide bond</keyword>
<dbReference type="InterPro" id="IPR000276">
    <property type="entry name" value="GPCR_Rhodpsn"/>
</dbReference>
<dbReference type="CDD" id="cd15050">
    <property type="entry name" value="7tmA_Histamine_H1R"/>
    <property type="match status" value="1"/>
</dbReference>
<reference evidence="17" key="2">
    <citation type="submission" date="2025-09" db="UniProtKB">
        <authorList>
            <consortium name="Ensembl"/>
        </authorList>
    </citation>
    <scope>IDENTIFICATION</scope>
</reference>
<feature type="transmembrane region" description="Helical" evidence="15">
    <location>
        <begin position="67"/>
        <end position="92"/>
    </location>
</feature>
<evidence type="ECO:0000256" key="12">
    <source>
        <dbReference type="ARBA" id="ARBA00023224"/>
    </source>
</evidence>
<dbReference type="Gene3D" id="1.20.1070.10">
    <property type="entry name" value="Rhodopsin 7-helix transmembrane proteins"/>
    <property type="match status" value="2"/>
</dbReference>
<keyword evidence="5 14" id="KW-0812">Transmembrane</keyword>
<feature type="transmembrane region" description="Helical" evidence="15">
    <location>
        <begin position="191"/>
        <end position="215"/>
    </location>
</feature>
<dbReference type="PRINTS" id="PR00530">
    <property type="entry name" value="HISTAMINEH1R"/>
</dbReference>
<comment type="similarity">
    <text evidence="14">Belongs to the G-protein coupled receptor 1 family.</text>
</comment>
<dbReference type="InterPro" id="IPR000921">
    <property type="entry name" value="Histamine_H1_rcpt"/>
</dbReference>
<keyword evidence="8 15" id="KW-0472">Membrane</keyword>
<dbReference type="PROSITE" id="PS50262">
    <property type="entry name" value="G_PROTEIN_RECEP_F1_2"/>
    <property type="match status" value="1"/>
</dbReference>
<dbReference type="PANTHER" id="PTHR24247:SF223">
    <property type="entry name" value="HISTAMINE H1 RECEPTOR"/>
    <property type="match status" value="1"/>
</dbReference>
<name>A0A8C3SMG2_CHESE</name>
<dbReference type="Ensembl" id="ENSCSRT00000016732.1">
    <property type="protein sequence ID" value="ENSCSRP00000016036.1"/>
    <property type="gene ID" value="ENSCSRG00000012223.1"/>
</dbReference>
<feature type="domain" description="G-protein coupled receptors family 1 profile" evidence="16">
    <location>
        <begin position="47"/>
        <end position="474"/>
    </location>
</feature>
<dbReference type="GO" id="GO:0045907">
    <property type="term" value="P:positive regulation of vasoconstriction"/>
    <property type="evidence" value="ECO:0007669"/>
    <property type="project" value="InterPro"/>
</dbReference>
<keyword evidence="4" id="KW-0597">Phosphoprotein</keyword>
<feature type="transmembrane region" description="Helical" evidence="15">
    <location>
        <begin position="423"/>
        <end position="446"/>
    </location>
</feature>
<keyword evidence="12 14" id="KW-0807">Transducer</keyword>
<dbReference type="GO" id="GO:0004969">
    <property type="term" value="F:histamine receptor activity"/>
    <property type="evidence" value="ECO:0007669"/>
    <property type="project" value="InterPro"/>
</dbReference>
<keyword evidence="7 14" id="KW-0297">G-protein coupled receptor</keyword>
<reference evidence="17" key="1">
    <citation type="submission" date="2025-08" db="UniProtKB">
        <authorList>
            <consortium name="Ensembl"/>
        </authorList>
    </citation>
    <scope>IDENTIFICATION</scope>
</reference>
<accession>A0A8C3SMG2</accession>
<evidence type="ECO:0000256" key="2">
    <source>
        <dbReference type="ARBA" id="ARBA00015317"/>
    </source>
</evidence>
<dbReference type="GO" id="GO:0030425">
    <property type="term" value="C:dendrite"/>
    <property type="evidence" value="ECO:0007669"/>
    <property type="project" value="TreeGrafter"/>
</dbReference>
<evidence type="ECO:0000259" key="16">
    <source>
        <dbReference type="PROSITE" id="PS50262"/>
    </source>
</evidence>
<dbReference type="FunFam" id="1.20.1070.10:FF:000147">
    <property type="entry name" value="Histamine H1 receptor"/>
    <property type="match status" value="1"/>
</dbReference>
<dbReference type="SMART" id="SM01381">
    <property type="entry name" value="7TM_GPCR_Srsx"/>
    <property type="match status" value="1"/>
</dbReference>
<dbReference type="GO" id="GO:0045202">
    <property type="term" value="C:synapse"/>
    <property type="evidence" value="ECO:0007669"/>
    <property type="project" value="GOC"/>
</dbReference>
<keyword evidence="6 15" id="KW-1133">Transmembrane helix</keyword>
<evidence type="ECO:0000256" key="13">
    <source>
        <dbReference type="ARBA" id="ARBA00045624"/>
    </source>
</evidence>
<evidence type="ECO:0000313" key="18">
    <source>
        <dbReference type="Proteomes" id="UP000694403"/>
    </source>
</evidence>
<dbReference type="GO" id="GO:0030594">
    <property type="term" value="F:neurotransmitter receptor activity"/>
    <property type="evidence" value="ECO:0007669"/>
    <property type="project" value="TreeGrafter"/>
</dbReference>
<dbReference type="PANTHER" id="PTHR24247">
    <property type="entry name" value="5-HYDROXYTRYPTAMINE RECEPTOR"/>
    <property type="match status" value="1"/>
</dbReference>
<evidence type="ECO:0000256" key="15">
    <source>
        <dbReference type="SAM" id="Phobius"/>
    </source>
</evidence>
<dbReference type="GO" id="GO:0007187">
    <property type="term" value="P:G protein-coupled receptor signaling pathway, coupled to cyclic nucleotide second messenger"/>
    <property type="evidence" value="ECO:0007669"/>
    <property type="project" value="TreeGrafter"/>
</dbReference>
<evidence type="ECO:0000256" key="10">
    <source>
        <dbReference type="ARBA" id="ARBA00023170"/>
    </source>
</evidence>
<evidence type="ECO:0000256" key="5">
    <source>
        <dbReference type="ARBA" id="ARBA00022692"/>
    </source>
</evidence>
<comment type="function">
    <text evidence="13">G-protein-coupled receptor for histamine, a biogenic amine that functions as an immune modulator and a neurotransmitter. Through the H1 receptor, histamine mediates the contraction of smooth muscles and increases capillary permeability due to contraction of terminal venules. Also mediates neurotransmission in the central nervous system and thereby regulates circadian rhythms, emotional and locomotor activities as well as cognitive functions.</text>
</comment>
<dbReference type="FunFam" id="1.20.1070.10:FF:000189">
    <property type="entry name" value="Histamine H1 receptor"/>
    <property type="match status" value="1"/>
</dbReference>
<keyword evidence="11" id="KW-0325">Glycoprotein</keyword>
<dbReference type="PRINTS" id="PR00237">
    <property type="entry name" value="GPCRRHODOPSN"/>
</dbReference>
<protein>
    <recommendedName>
        <fullName evidence="2">Histamine H1 receptor</fullName>
    </recommendedName>
</protein>
<dbReference type="GO" id="GO:0043114">
    <property type="term" value="P:regulation of vascular permeability"/>
    <property type="evidence" value="ECO:0007669"/>
    <property type="project" value="InterPro"/>
</dbReference>
<keyword evidence="3" id="KW-1003">Cell membrane</keyword>
<evidence type="ECO:0000256" key="8">
    <source>
        <dbReference type="ARBA" id="ARBA00023136"/>
    </source>
</evidence>
<keyword evidence="18" id="KW-1185">Reference proteome</keyword>
<comment type="subcellular location">
    <subcellularLocation>
        <location evidence="1">Cell membrane</location>
        <topology evidence="1">Multi-pass membrane protein</topology>
    </subcellularLocation>
</comment>
<feature type="transmembrane region" description="Helical" evidence="15">
    <location>
        <begin position="147"/>
        <end position="171"/>
    </location>
</feature>
<sequence length="493" mass="55993">GSLPLTSPPTSQKMCEISKNTTKNSTEVHSIPLGLALGSISLITVIMNILVLYAVKTERKLHTVGNLYIVSLSVADLIVGAAVMPLNIMYLLNGSWVLGRPACLFWLSMDYVASTASIFSLFILCIDRYRSVQQPLKYLKYRTKTRALVMISGAWLISFLWIIPILGWHAFANDGNRKIKECICETEFSNVTWFKVLTAIVNFYVPSLLMLWFYAKIYKAVRKHYQHRELINGSFRSFSENKSIHHDKVQEKQNTCHTKPNKDINTSLLKRSSVDPCCNVNLYFPQPKRMGVKLQLSSFDKPPKALITEDDSKVVKLSCFPLAIAQTQPGPDKVGMKYVSVKKGPCSQARELSDTSDEHTFMEGASCKNDSNPTLIPAASSTEEKTNKDFAGLSYLKSTWLRRRTQSIQGMRVNRERKAAKQLGFIMAAFMLCWIPYFVLFMVIAYCQSCCNHSFHMFTIWLGYVNSTLNPFIYPLCNENFKNTFKKILHIHS</sequence>
<feature type="transmembrane region" description="Helical" evidence="15">
    <location>
        <begin position="104"/>
        <end position="126"/>
    </location>
</feature>
<dbReference type="AlphaFoldDB" id="A0A8C3SMG2"/>
<evidence type="ECO:0000256" key="4">
    <source>
        <dbReference type="ARBA" id="ARBA00022553"/>
    </source>
</evidence>
<evidence type="ECO:0000256" key="7">
    <source>
        <dbReference type="ARBA" id="ARBA00023040"/>
    </source>
</evidence>
<dbReference type="GO" id="GO:0007268">
    <property type="term" value="P:chemical synaptic transmission"/>
    <property type="evidence" value="ECO:0007669"/>
    <property type="project" value="TreeGrafter"/>
</dbReference>
<dbReference type="InterPro" id="IPR017452">
    <property type="entry name" value="GPCR_Rhodpsn_7TM"/>
</dbReference>
<evidence type="ECO:0000256" key="9">
    <source>
        <dbReference type="ARBA" id="ARBA00023157"/>
    </source>
</evidence>
<keyword evidence="10 14" id="KW-0675">Receptor</keyword>